<dbReference type="AlphaFoldDB" id="A0A7J0FI53"/>
<dbReference type="PRINTS" id="PR00625">
    <property type="entry name" value="JDOMAIN"/>
</dbReference>
<dbReference type="Gene3D" id="1.10.287.110">
    <property type="entry name" value="DnaJ domain"/>
    <property type="match status" value="1"/>
</dbReference>
<evidence type="ECO:0000313" key="4">
    <source>
        <dbReference type="Proteomes" id="UP000585474"/>
    </source>
</evidence>
<dbReference type="Pfam" id="PF00226">
    <property type="entry name" value="DnaJ"/>
    <property type="match status" value="1"/>
</dbReference>
<feature type="region of interest" description="Disordered" evidence="1">
    <location>
        <begin position="1"/>
        <end position="31"/>
    </location>
</feature>
<dbReference type="SUPFAM" id="SSF46565">
    <property type="entry name" value="Chaperone J-domain"/>
    <property type="match status" value="1"/>
</dbReference>
<feature type="domain" description="J" evidence="2">
    <location>
        <begin position="30"/>
        <end position="95"/>
    </location>
</feature>
<keyword evidence="4" id="KW-1185">Reference proteome</keyword>
<protein>
    <submittedName>
        <fullName evidence="3">Chaperone DnaJ-domain superfamily protein</fullName>
    </submittedName>
</protein>
<evidence type="ECO:0000259" key="2">
    <source>
        <dbReference type="PROSITE" id="PS50076"/>
    </source>
</evidence>
<dbReference type="InterPro" id="IPR036869">
    <property type="entry name" value="J_dom_sf"/>
</dbReference>
<gene>
    <name evidence="3" type="ORF">Acr_12g0008040</name>
</gene>
<dbReference type="OrthoDB" id="445556at2759"/>
<dbReference type="PANTHER" id="PTHR44916">
    <property type="entry name" value="CHAPERONE DNAJ-DOMAIN SUPERFAMILY PROTEIN-RELATED"/>
    <property type="match status" value="1"/>
</dbReference>
<dbReference type="EMBL" id="BJWL01000012">
    <property type="protein sequence ID" value="GFY98263.1"/>
    <property type="molecule type" value="Genomic_DNA"/>
</dbReference>
<name>A0A7J0FI53_9ERIC</name>
<proteinExistence type="predicted"/>
<evidence type="ECO:0000256" key="1">
    <source>
        <dbReference type="SAM" id="MobiDB-lite"/>
    </source>
</evidence>
<feature type="compositionally biased region" description="Basic and acidic residues" evidence="1">
    <location>
        <begin position="270"/>
        <end position="279"/>
    </location>
</feature>
<dbReference type="SMART" id="SM00271">
    <property type="entry name" value="DnaJ"/>
    <property type="match status" value="1"/>
</dbReference>
<dbReference type="PROSITE" id="PS50076">
    <property type="entry name" value="DNAJ_2"/>
    <property type="match status" value="1"/>
</dbReference>
<organism evidence="3 4">
    <name type="scientific">Actinidia rufa</name>
    <dbReference type="NCBI Taxonomy" id="165716"/>
    <lineage>
        <taxon>Eukaryota</taxon>
        <taxon>Viridiplantae</taxon>
        <taxon>Streptophyta</taxon>
        <taxon>Embryophyta</taxon>
        <taxon>Tracheophyta</taxon>
        <taxon>Spermatophyta</taxon>
        <taxon>Magnoliopsida</taxon>
        <taxon>eudicotyledons</taxon>
        <taxon>Gunneridae</taxon>
        <taxon>Pentapetalae</taxon>
        <taxon>asterids</taxon>
        <taxon>Ericales</taxon>
        <taxon>Actinidiaceae</taxon>
        <taxon>Actinidia</taxon>
    </lineage>
</organism>
<evidence type="ECO:0000313" key="3">
    <source>
        <dbReference type="EMBL" id="GFY98263.1"/>
    </source>
</evidence>
<comment type="caution">
    <text evidence="3">The sequence shown here is derived from an EMBL/GenBank/DDBJ whole genome shotgun (WGS) entry which is preliminary data.</text>
</comment>
<reference evidence="3 4" key="1">
    <citation type="submission" date="2019-07" db="EMBL/GenBank/DDBJ databases">
        <title>De Novo Assembly of kiwifruit Actinidia rufa.</title>
        <authorList>
            <person name="Sugita-Konishi S."/>
            <person name="Sato K."/>
            <person name="Mori E."/>
            <person name="Abe Y."/>
            <person name="Kisaki G."/>
            <person name="Hamano K."/>
            <person name="Suezawa K."/>
            <person name="Otani M."/>
            <person name="Fukuda T."/>
            <person name="Manabe T."/>
            <person name="Gomi K."/>
            <person name="Tabuchi M."/>
            <person name="Akimitsu K."/>
            <person name="Kataoka I."/>
        </authorList>
    </citation>
    <scope>NUCLEOTIDE SEQUENCE [LARGE SCALE GENOMIC DNA]</scope>
    <source>
        <strain evidence="4">cv. Fuchu</strain>
    </source>
</reference>
<sequence length="287" mass="32452">MKWQHLGGQEPRDSETSSQSVSKQTTKHKLSEKVLGVQTTASQQEIKKAYYKLALRLHPDKNPGDEDAKEKFQQLQKVISILGDQEKRAIYDQTGCVDDAVTEADIEEFEANYRGADSEKNDLIDLYRKYKGNMNRYIAGINNAFPSCRLAIFLSKVLTFTGSSVRCSARIPSWTRIDSRIFSTRAIASGDLKSTKAYQKWAKQVSETKPPTSPLRLGDKSKKESEDLYAIISQRRNERKEQFDSLFSSMAAKYGGSEAPSEPTEEEFEAAQKKLETRKVSGKSKRK</sequence>
<dbReference type="PANTHER" id="PTHR44916:SF1">
    <property type="entry name" value="CHAPERONE DNAJ-DOMAIN SUPERFAMILY PROTEIN-RELATED"/>
    <property type="match status" value="1"/>
</dbReference>
<feature type="region of interest" description="Disordered" evidence="1">
    <location>
        <begin position="254"/>
        <end position="287"/>
    </location>
</feature>
<accession>A0A7J0FI53</accession>
<dbReference type="CDD" id="cd06257">
    <property type="entry name" value="DnaJ"/>
    <property type="match status" value="1"/>
</dbReference>
<dbReference type="Proteomes" id="UP000585474">
    <property type="component" value="Unassembled WGS sequence"/>
</dbReference>
<feature type="region of interest" description="Disordered" evidence="1">
    <location>
        <begin position="202"/>
        <end position="221"/>
    </location>
</feature>
<dbReference type="InterPro" id="IPR042977">
    <property type="entry name" value="AtJ6-like"/>
</dbReference>
<dbReference type="InterPro" id="IPR001623">
    <property type="entry name" value="DnaJ_domain"/>
</dbReference>